<sequence>MELLNATRMVAAYNQGLDADGREYLVVIVKGTFDLPVDGSVARLLETQQPLLMSDTFAGEPGLSAPLREFDFAPFKPYCDVLVSGSAHAPGGRPVTQLTVGIRVGRVSKAFSVYGPRQWQPGALGTTAGLAQPFVRQDISYASAFGGSHPAPGNHEHLLCNLRNPAGQGWYPRSLSGGTVVGMPMPNTEKLGQPVDAPHGDFAPMALGPLGKHWQARAGFAGTYDQAWQDEQFPFLPRDFDERYFQAAPADQQTDYLKGGEEVFLLGLLPTERAGFRVPSVRMPVTYFLSGGGHETTQAVIDTLLVDTDANQVEITWRTRRPLKRSLFEIAQVLVGEKSRAWWRARELGKDYYPSLAALSRSRSTEDDLS</sequence>
<dbReference type="Pfam" id="PF09937">
    <property type="entry name" value="DUF2169"/>
    <property type="match status" value="1"/>
</dbReference>
<evidence type="ECO:0000259" key="1">
    <source>
        <dbReference type="Pfam" id="PF09937"/>
    </source>
</evidence>
<reference evidence="2 3" key="1">
    <citation type="submission" date="2014-12" db="EMBL/GenBank/DDBJ databases">
        <title>16Stimator: statistical estimation of ribosomal gene copy numbers from draft genome assemblies.</title>
        <authorList>
            <person name="Perisin M.A."/>
            <person name="Vetter M."/>
            <person name="Gilbert J.A."/>
            <person name="Bergelson J."/>
        </authorList>
    </citation>
    <scope>NUCLEOTIDE SEQUENCE [LARGE SCALE GENOMIC DNA]</scope>
    <source>
        <strain evidence="2 3">MEJ086</strain>
    </source>
</reference>
<evidence type="ECO:0000313" key="3">
    <source>
        <dbReference type="Proteomes" id="UP000032068"/>
    </source>
</evidence>
<feature type="domain" description="DUF2169" evidence="1">
    <location>
        <begin position="20"/>
        <end position="318"/>
    </location>
</feature>
<dbReference type="EMBL" id="JXQW01000023">
    <property type="protein sequence ID" value="KIQ01203.1"/>
    <property type="molecule type" value="Genomic_DNA"/>
</dbReference>
<dbReference type="RefSeq" id="WP_042553372.1">
    <property type="nucleotide sequence ID" value="NZ_JXQW01000023.1"/>
</dbReference>
<gene>
    <name evidence="2" type="ORF">RU08_08560</name>
</gene>
<accession>A0A0D0JZJ3</accession>
<dbReference type="AlphaFoldDB" id="A0A0D0JZJ3"/>
<dbReference type="Proteomes" id="UP000032068">
    <property type="component" value="Unassembled WGS sequence"/>
</dbReference>
<protein>
    <recommendedName>
        <fullName evidence="1">DUF2169 domain-containing protein</fullName>
    </recommendedName>
</protein>
<proteinExistence type="predicted"/>
<organism evidence="2 3">
    <name type="scientific">Pseudomonas fulva</name>
    <dbReference type="NCBI Taxonomy" id="47880"/>
    <lineage>
        <taxon>Bacteria</taxon>
        <taxon>Pseudomonadati</taxon>
        <taxon>Pseudomonadota</taxon>
        <taxon>Gammaproteobacteria</taxon>
        <taxon>Pseudomonadales</taxon>
        <taxon>Pseudomonadaceae</taxon>
        <taxon>Pseudomonas</taxon>
    </lineage>
</organism>
<dbReference type="InterPro" id="IPR018683">
    <property type="entry name" value="DUF2169"/>
</dbReference>
<name>A0A0D0JZJ3_9PSED</name>
<evidence type="ECO:0000313" key="2">
    <source>
        <dbReference type="EMBL" id="KIQ01203.1"/>
    </source>
</evidence>
<comment type="caution">
    <text evidence="2">The sequence shown here is derived from an EMBL/GenBank/DDBJ whole genome shotgun (WGS) entry which is preliminary data.</text>
</comment>
<dbReference type="OrthoDB" id="237820at2"/>